<dbReference type="KEGG" id="ovi:T265_08148"/>
<dbReference type="EMBL" id="KL596822">
    <property type="protein sequence ID" value="KER24105.1"/>
    <property type="molecule type" value="Genomic_DNA"/>
</dbReference>
<reference evidence="1 2" key="1">
    <citation type="submission" date="2013-11" db="EMBL/GenBank/DDBJ databases">
        <title>Opisthorchis viverrini - life in the bile duct.</title>
        <authorList>
            <person name="Young N.D."/>
            <person name="Nagarajan N."/>
            <person name="Lin S.J."/>
            <person name="Korhonen P.K."/>
            <person name="Jex A.R."/>
            <person name="Hall R.S."/>
            <person name="Safavi-Hemami H."/>
            <person name="Kaewkong W."/>
            <person name="Bertrand D."/>
            <person name="Gao S."/>
            <person name="Seet Q."/>
            <person name="Wongkham S."/>
            <person name="Teh B.T."/>
            <person name="Wongkham C."/>
            <person name="Intapan P.M."/>
            <person name="Maleewong W."/>
            <person name="Yang X."/>
            <person name="Hu M."/>
            <person name="Wang Z."/>
            <person name="Hofmann A."/>
            <person name="Sternberg P.W."/>
            <person name="Tan P."/>
            <person name="Wang J."/>
            <person name="Gasser R.B."/>
        </authorList>
    </citation>
    <scope>NUCLEOTIDE SEQUENCE [LARGE SCALE GENOMIC DNA]</scope>
</reference>
<dbReference type="CTD" id="20322327"/>
<evidence type="ECO:0000313" key="1">
    <source>
        <dbReference type="EMBL" id="KER24105.1"/>
    </source>
</evidence>
<dbReference type="GeneID" id="20322327"/>
<dbReference type="AlphaFoldDB" id="A0A074ZL73"/>
<name>A0A074ZL73_OPIVI</name>
<sequence length="356" mass="37715">MHARMSKLTFTSEVVVGYVDFTLTSFLFVQSSSCSGESTLEHWTRVLVQDECVTPTPLGHVGYIWIFMSEQSNGFMPDCSNGSGGAHRLARVLGLPMVALETSVTVDTSIGDTDSNLVPIVGRVDRSKAVVGVVTMAFTSGILTELPTELFFSSVVKEPDGMFEVGKTVSELSVDTLVESELAAKVLVKFPTPMDSIVGEGCIVCVCSVMNVVASLLCDVFVVILSVGQVETSTNPTVDRAGQDIFVTLITLRRPSDEEFERGTKRCGTMTEGVVVVAFGCDFETLVFTVAASGVGALCGCGRDVSARPVACGGTTAFAPGLTAERDAIVVGLTVAWTVRRFVSVEGGWTTSRTGP</sequence>
<protein>
    <submittedName>
        <fullName evidence="1">Uncharacterized protein</fullName>
    </submittedName>
</protein>
<evidence type="ECO:0000313" key="2">
    <source>
        <dbReference type="Proteomes" id="UP000054324"/>
    </source>
</evidence>
<organism evidence="1 2">
    <name type="scientific">Opisthorchis viverrini</name>
    <name type="common">Southeast Asian liver fluke</name>
    <dbReference type="NCBI Taxonomy" id="6198"/>
    <lineage>
        <taxon>Eukaryota</taxon>
        <taxon>Metazoa</taxon>
        <taxon>Spiralia</taxon>
        <taxon>Lophotrochozoa</taxon>
        <taxon>Platyhelminthes</taxon>
        <taxon>Trematoda</taxon>
        <taxon>Digenea</taxon>
        <taxon>Opisthorchiida</taxon>
        <taxon>Opisthorchiata</taxon>
        <taxon>Opisthorchiidae</taxon>
        <taxon>Opisthorchis</taxon>
    </lineage>
</organism>
<dbReference type="RefSeq" id="XP_009172132.1">
    <property type="nucleotide sequence ID" value="XM_009173868.1"/>
</dbReference>
<gene>
    <name evidence="1" type="ORF">T265_08148</name>
</gene>
<dbReference type="Proteomes" id="UP000054324">
    <property type="component" value="Unassembled WGS sequence"/>
</dbReference>
<proteinExistence type="predicted"/>
<keyword evidence="2" id="KW-1185">Reference proteome</keyword>
<accession>A0A074ZL73</accession>